<gene>
    <name evidence="1" type="ORF">GTA51_19145</name>
</gene>
<sequence length="174" mass="20309">MAAGRSAQLARIREKRAALRKQLWGDLDPGHFWHRKTHDGYVTTPRTMPLVLQIIDTLTNGKPASSTYFTLWSRTKDDDSMVIIDDPKELSLEAGFSGSRSTTTWTTRMRLLKDLKFIDTKEGKHEFHYVLIWNPHLVLKYLFSEKKIPDKEFYNFLIARSIEIGCKDFMDKQE</sequence>
<evidence type="ECO:0000313" key="2">
    <source>
        <dbReference type="Proteomes" id="UP000482487"/>
    </source>
</evidence>
<dbReference type="OrthoDB" id="5520111at2"/>
<dbReference type="RefSeq" id="WP_160963981.1">
    <property type="nucleotide sequence ID" value="NZ_WVUD01000066.1"/>
</dbReference>
<accession>A0A7C9N2Y0</accession>
<proteinExistence type="predicted"/>
<evidence type="ECO:0000313" key="1">
    <source>
        <dbReference type="EMBL" id="MYL85217.1"/>
    </source>
</evidence>
<organism evidence="1 2">
    <name type="scientific">Solidesulfovibrio aerotolerans</name>
    <dbReference type="NCBI Taxonomy" id="295255"/>
    <lineage>
        <taxon>Bacteria</taxon>
        <taxon>Pseudomonadati</taxon>
        <taxon>Thermodesulfobacteriota</taxon>
        <taxon>Desulfovibrionia</taxon>
        <taxon>Desulfovibrionales</taxon>
        <taxon>Desulfovibrionaceae</taxon>
        <taxon>Solidesulfovibrio</taxon>
    </lineage>
</organism>
<comment type="caution">
    <text evidence="1">The sequence shown here is derived from an EMBL/GenBank/DDBJ whole genome shotgun (WGS) entry which is preliminary data.</text>
</comment>
<dbReference type="EMBL" id="WVUD01000066">
    <property type="protein sequence ID" value="MYL85217.1"/>
    <property type="molecule type" value="Genomic_DNA"/>
</dbReference>
<keyword evidence="2" id="KW-1185">Reference proteome</keyword>
<dbReference type="AlphaFoldDB" id="A0A7C9N2Y0"/>
<dbReference type="Proteomes" id="UP000482487">
    <property type="component" value="Unassembled WGS sequence"/>
</dbReference>
<name>A0A7C9N2Y0_9BACT</name>
<protein>
    <submittedName>
        <fullName evidence="1">Uncharacterized protein</fullName>
    </submittedName>
</protein>
<reference evidence="1 2" key="1">
    <citation type="submission" date="2020-01" db="EMBL/GenBank/DDBJ databases">
        <title>Genome sequence of Desulfovibrio aerotolerans DSM 16695(T).</title>
        <authorList>
            <person name="Karnachuk O."/>
            <person name="Avakyan M."/>
            <person name="Mardanov A."/>
            <person name="Kadnikov V."/>
            <person name="Ravin N."/>
        </authorList>
    </citation>
    <scope>NUCLEOTIDE SEQUENCE [LARGE SCALE GENOMIC DNA]</scope>
    <source>
        <strain evidence="1 2">DSM 16695</strain>
    </source>
</reference>